<comment type="caution">
    <text evidence="1">The sequence shown here is derived from an EMBL/GenBank/DDBJ whole genome shotgun (WGS) entry which is preliminary data.</text>
</comment>
<reference evidence="1" key="1">
    <citation type="journal article" date="2021" name="New Phytol.">
        <title>Evolutionary innovations through gain and loss of genes in the ectomycorrhizal Boletales.</title>
        <authorList>
            <person name="Wu G."/>
            <person name="Miyauchi S."/>
            <person name="Morin E."/>
            <person name="Kuo A."/>
            <person name="Drula E."/>
            <person name="Varga T."/>
            <person name="Kohler A."/>
            <person name="Feng B."/>
            <person name="Cao Y."/>
            <person name="Lipzen A."/>
            <person name="Daum C."/>
            <person name="Hundley H."/>
            <person name="Pangilinan J."/>
            <person name="Johnson J."/>
            <person name="Barry K."/>
            <person name="LaButti K."/>
            <person name="Ng V."/>
            <person name="Ahrendt S."/>
            <person name="Min B."/>
            <person name="Choi I.G."/>
            <person name="Park H."/>
            <person name="Plett J.M."/>
            <person name="Magnuson J."/>
            <person name="Spatafora J.W."/>
            <person name="Nagy L.G."/>
            <person name="Henrissat B."/>
            <person name="Grigoriev I.V."/>
            <person name="Yang Z.L."/>
            <person name="Xu J."/>
            <person name="Martin F.M."/>
        </authorList>
    </citation>
    <scope>NUCLEOTIDE SEQUENCE</scope>
    <source>
        <strain evidence="1">KKN 215</strain>
    </source>
</reference>
<dbReference type="EMBL" id="JAEVFJ010000026">
    <property type="protein sequence ID" value="KAH8094566.1"/>
    <property type="molecule type" value="Genomic_DNA"/>
</dbReference>
<accession>A0A8K0XNE1</accession>
<proteinExistence type="predicted"/>
<sequence length="335" mass="38125">MSSLTVVVNESILGSGVGGFADTPMHSDEQVFNCPALYFEAKSHILHPTAVGRACVLRGTLRSEPLESPDSVLLSRCILKVVYDINNDSPHARAANEAKFYEEANPHFLDVPLEQRPIPLFYGLFTGAQNSKWCFSGILLEDCGDPCKFEPTPEDSIEARRACLQRKQQAALALFKIHRVTKMTAFSDEDGEVDLNHVLMCTNSEVQAAGTPPRLVWVSFAYWEPHPNSECMDYSDRHIFTPLNWKPRVEEFRCYELYRFCSEVELYTPYTGIYMGKTISFKNITCPADIVRIHASDIPNQAYCLRCAEELWDSWEGRWRNIAMKLDRIIPMPEL</sequence>
<gene>
    <name evidence="1" type="ORF">BXZ70DRAFT_364976</name>
</gene>
<evidence type="ECO:0000313" key="2">
    <source>
        <dbReference type="Proteomes" id="UP000813824"/>
    </source>
</evidence>
<name>A0A8K0XNE1_9AGAR</name>
<organism evidence="1 2">
    <name type="scientific">Cristinia sonorae</name>
    <dbReference type="NCBI Taxonomy" id="1940300"/>
    <lineage>
        <taxon>Eukaryota</taxon>
        <taxon>Fungi</taxon>
        <taxon>Dikarya</taxon>
        <taxon>Basidiomycota</taxon>
        <taxon>Agaricomycotina</taxon>
        <taxon>Agaricomycetes</taxon>
        <taxon>Agaricomycetidae</taxon>
        <taxon>Agaricales</taxon>
        <taxon>Pleurotineae</taxon>
        <taxon>Stephanosporaceae</taxon>
        <taxon>Cristinia</taxon>
    </lineage>
</organism>
<protein>
    <submittedName>
        <fullName evidence="1">Uncharacterized protein</fullName>
    </submittedName>
</protein>
<dbReference type="Proteomes" id="UP000813824">
    <property type="component" value="Unassembled WGS sequence"/>
</dbReference>
<keyword evidence="2" id="KW-1185">Reference proteome</keyword>
<dbReference type="AlphaFoldDB" id="A0A8K0XNE1"/>
<evidence type="ECO:0000313" key="1">
    <source>
        <dbReference type="EMBL" id="KAH8094566.1"/>
    </source>
</evidence>